<dbReference type="eggNOG" id="COG0583">
    <property type="taxonomic scope" value="Bacteria"/>
</dbReference>
<dbReference type="InterPro" id="IPR005119">
    <property type="entry name" value="LysR_subst-bd"/>
</dbReference>
<reference evidence="6 7" key="1">
    <citation type="submission" date="2014-08" db="EMBL/GenBank/DDBJ databases">
        <title>Genome sequences of NCPPB Pectobacterium isolates.</title>
        <authorList>
            <person name="Glover R.H."/>
            <person name="Sapp M."/>
            <person name="Elphinstone J."/>
        </authorList>
    </citation>
    <scope>NUCLEOTIDE SEQUENCE [LARGE SCALE GENOMIC DNA]</scope>
    <source>
        <strain evidence="6 7">NCPPB 2795</strain>
    </source>
</reference>
<dbReference type="Pfam" id="PF03466">
    <property type="entry name" value="LysR_substrate"/>
    <property type="match status" value="1"/>
</dbReference>
<dbReference type="InterPro" id="IPR000847">
    <property type="entry name" value="LysR_HTH_N"/>
</dbReference>
<dbReference type="GO" id="GO:0006351">
    <property type="term" value="P:DNA-templated transcription"/>
    <property type="evidence" value="ECO:0007669"/>
    <property type="project" value="TreeGrafter"/>
</dbReference>
<evidence type="ECO:0000256" key="1">
    <source>
        <dbReference type="ARBA" id="ARBA00009437"/>
    </source>
</evidence>
<organism evidence="6 7">
    <name type="scientific">Pectobacterium betavasculorum</name>
    <dbReference type="NCBI Taxonomy" id="55207"/>
    <lineage>
        <taxon>Bacteria</taxon>
        <taxon>Pseudomonadati</taxon>
        <taxon>Pseudomonadota</taxon>
        <taxon>Gammaproteobacteria</taxon>
        <taxon>Enterobacterales</taxon>
        <taxon>Pectobacteriaceae</taxon>
        <taxon>Pectobacterium</taxon>
    </lineage>
</organism>
<dbReference type="PANTHER" id="PTHR30537:SF3">
    <property type="entry name" value="TRANSCRIPTIONAL REGULATORY PROTEIN"/>
    <property type="match status" value="1"/>
</dbReference>
<evidence type="ECO:0000259" key="5">
    <source>
        <dbReference type="PROSITE" id="PS50931"/>
    </source>
</evidence>
<protein>
    <submittedName>
        <fullName evidence="6">LysR family transcriptional regulator</fullName>
    </submittedName>
</protein>
<evidence type="ECO:0000313" key="7">
    <source>
        <dbReference type="Proteomes" id="UP000032874"/>
    </source>
</evidence>
<dbReference type="InterPro" id="IPR058163">
    <property type="entry name" value="LysR-type_TF_proteobact-type"/>
</dbReference>
<dbReference type="SUPFAM" id="SSF53850">
    <property type="entry name" value="Periplasmic binding protein-like II"/>
    <property type="match status" value="1"/>
</dbReference>
<comment type="similarity">
    <text evidence="1">Belongs to the LysR transcriptional regulatory family.</text>
</comment>
<dbReference type="STRING" id="55207.KP22_13110"/>
<dbReference type="Pfam" id="PF00126">
    <property type="entry name" value="HTH_1"/>
    <property type="match status" value="1"/>
</dbReference>
<dbReference type="AlphaFoldDB" id="A0A093RNU3"/>
<sequence length="296" mass="32636">MREINMDWNDLRFFLEVARTGSLTKTATKLKVSQSTVSRRIGALESSLKTCLFLHHQTGYFLTDVGKEVLKYAEDVEGKVGTLEKKISGRDLAPAGIVRLATAVTLANHLIIPQLPRFMACYPDIILELVTGVNTVSVVRNDADIALRLVRPEQNSLKIRKVGVVASAVYGSETYVREHPAPEDNPIIGRSFITWDKSFSHLPSARWLNEHVPDSTSKLALTSLVTQIAAVNAGLGLAVLPCFIAAQNSDLVEVIHTQRVFSEDLWLVSHTDLIASSRIRVVADFLMEIIAEAHLA</sequence>
<dbReference type="EMBL" id="JQHM01000004">
    <property type="protein sequence ID" value="KFX04822.1"/>
    <property type="molecule type" value="Genomic_DNA"/>
</dbReference>
<keyword evidence="3" id="KW-0238">DNA-binding</keyword>
<dbReference type="GO" id="GO:0003700">
    <property type="term" value="F:DNA-binding transcription factor activity"/>
    <property type="evidence" value="ECO:0007669"/>
    <property type="project" value="InterPro"/>
</dbReference>
<dbReference type="InterPro" id="IPR036390">
    <property type="entry name" value="WH_DNA-bd_sf"/>
</dbReference>
<comment type="caution">
    <text evidence="6">The sequence shown here is derived from an EMBL/GenBank/DDBJ whole genome shotgun (WGS) entry which is preliminary data.</text>
</comment>
<dbReference type="Proteomes" id="UP000032874">
    <property type="component" value="Unassembled WGS sequence"/>
</dbReference>
<evidence type="ECO:0000256" key="2">
    <source>
        <dbReference type="ARBA" id="ARBA00023015"/>
    </source>
</evidence>
<dbReference type="Gene3D" id="3.40.190.290">
    <property type="match status" value="1"/>
</dbReference>
<accession>A0A093RNU3</accession>
<dbReference type="PANTHER" id="PTHR30537">
    <property type="entry name" value="HTH-TYPE TRANSCRIPTIONAL REGULATOR"/>
    <property type="match status" value="1"/>
</dbReference>
<dbReference type="GO" id="GO:0043565">
    <property type="term" value="F:sequence-specific DNA binding"/>
    <property type="evidence" value="ECO:0007669"/>
    <property type="project" value="TreeGrafter"/>
</dbReference>
<dbReference type="PROSITE" id="PS50931">
    <property type="entry name" value="HTH_LYSR"/>
    <property type="match status" value="1"/>
</dbReference>
<evidence type="ECO:0000313" key="6">
    <source>
        <dbReference type="EMBL" id="KFX04822.1"/>
    </source>
</evidence>
<evidence type="ECO:0000256" key="4">
    <source>
        <dbReference type="ARBA" id="ARBA00023163"/>
    </source>
</evidence>
<gene>
    <name evidence="6" type="ORF">KP22_13110</name>
</gene>
<dbReference type="Gene3D" id="1.10.10.10">
    <property type="entry name" value="Winged helix-like DNA-binding domain superfamily/Winged helix DNA-binding domain"/>
    <property type="match status" value="1"/>
</dbReference>
<name>A0A093RNU3_9GAMM</name>
<dbReference type="RefSeq" id="WP_039324590.1">
    <property type="nucleotide sequence ID" value="NZ_JQHM01000004.1"/>
</dbReference>
<dbReference type="InterPro" id="IPR036388">
    <property type="entry name" value="WH-like_DNA-bd_sf"/>
</dbReference>
<proteinExistence type="inferred from homology"/>
<keyword evidence="2" id="KW-0805">Transcription regulation</keyword>
<dbReference type="SUPFAM" id="SSF46785">
    <property type="entry name" value="Winged helix' DNA-binding domain"/>
    <property type="match status" value="1"/>
</dbReference>
<keyword evidence="4" id="KW-0804">Transcription</keyword>
<evidence type="ECO:0000256" key="3">
    <source>
        <dbReference type="ARBA" id="ARBA00023125"/>
    </source>
</evidence>
<feature type="domain" description="HTH lysR-type" evidence="5">
    <location>
        <begin position="6"/>
        <end position="63"/>
    </location>
</feature>